<organism evidence="2 3">
    <name type="scientific">Tetrapyrgos nigripes</name>
    <dbReference type="NCBI Taxonomy" id="182062"/>
    <lineage>
        <taxon>Eukaryota</taxon>
        <taxon>Fungi</taxon>
        <taxon>Dikarya</taxon>
        <taxon>Basidiomycota</taxon>
        <taxon>Agaricomycotina</taxon>
        <taxon>Agaricomycetes</taxon>
        <taxon>Agaricomycetidae</taxon>
        <taxon>Agaricales</taxon>
        <taxon>Marasmiineae</taxon>
        <taxon>Marasmiaceae</taxon>
        <taxon>Tetrapyrgos</taxon>
    </lineage>
</organism>
<sequence length="127" mass="13831">MVEARAAADAHGVAEGNNDEVTRVLRVATVLETLSCNNGPLGFENGTQGNLYGNSERFNYVADHAFDYSTYPVARFVVEFGYILIAFSEIFASITGLEYAFTKAPKNMCSLKLVMALFLLTNAFGAK</sequence>
<accession>A0A8H5B8J6</accession>
<keyword evidence="3" id="KW-1185">Reference proteome</keyword>
<evidence type="ECO:0000313" key="3">
    <source>
        <dbReference type="Proteomes" id="UP000559256"/>
    </source>
</evidence>
<keyword evidence="1" id="KW-0472">Membrane</keyword>
<proteinExistence type="predicted"/>
<dbReference type="EMBL" id="JAACJM010000475">
    <property type="protein sequence ID" value="KAF5317602.1"/>
    <property type="molecule type" value="Genomic_DNA"/>
</dbReference>
<dbReference type="InterPro" id="IPR036259">
    <property type="entry name" value="MFS_trans_sf"/>
</dbReference>
<reference evidence="2 3" key="1">
    <citation type="journal article" date="2020" name="ISME J.">
        <title>Uncovering the hidden diversity of litter-decomposition mechanisms in mushroom-forming fungi.</title>
        <authorList>
            <person name="Floudas D."/>
            <person name="Bentzer J."/>
            <person name="Ahren D."/>
            <person name="Johansson T."/>
            <person name="Persson P."/>
            <person name="Tunlid A."/>
        </authorList>
    </citation>
    <scope>NUCLEOTIDE SEQUENCE [LARGE SCALE GENOMIC DNA]</scope>
    <source>
        <strain evidence="2 3">CBS 291.85</strain>
    </source>
</reference>
<evidence type="ECO:0000313" key="2">
    <source>
        <dbReference type="EMBL" id="KAF5317602.1"/>
    </source>
</evidence>
<protein>
    <submittedName>
        <fullName evidence="2">Uncharacterized protein</fullName>
    </submittedName>
</protein>
<dbReference type="AlphaFoldDB" id="A0A8H5B8J6"/>
<evidence type="ECO:0000256" key="1">
    <source>
        <dbReference type="SAM" id="Phobius"/>
    </source>
</evidence>
<dbReference type="OrthoDB" id="8904098at2759"/>
<feature type="transmembrane region" description="Helical" evidence="1">
    <location>
        <begin position="80"/>
        <end position="101"/>
    </location>
</feature>
<comment type="caution">
    <text evidence="2">The sequence shown here is derived from an EMBL/GenBank/DDBJ whole genome shotgun (WGS) entry which is preliminary data.</text>
</comment>
<keyword evidence="1" id="KW-0812">Transmembrane</keyword>
<name>A0A8H5B8J6_9AGAR</name>
<gene>
    <name evidence="2" type="ORF">D9758_018895</name>
</gene>
<dbReference type="Proteomes" id="UP000559256">
    <property type="component" value="Unassembled WGS sequence"/>
</dbReference>
<dbReference type="Gene3D" id="1.20.1250.20">
    <property type="entry name" value="MFS general substrate transporter like domains"/>
    <property type="match status" value="1"/>
</dbReference>
<keyword evidence="1" id="KW-1133">Transmembrane helix</keyword>